<dbReference type="Proteomes" id="UP000193689">
    <property type="component" value="Unassembled WGS sequence"/>
</dbReference>
<dbReference type="RefSeq" id="XP_040717446.1">
    <property type="nucleotide sequence ID" value="XM_040854683.1"/>
</dbReference>
<dbReference type="AlphaFoldDB" id="A0A1Y2E4M9"/>
<dbReference type="InParanoid" id="A0A1Y2E4M9"/>
<reference evidence="1 2" key="1">
    <citation type="submission" date="2016-07" db="EMBL/GenBank/DDBJ databases">
        <title>Pervasive Adenine N6-methylation of Active Genes in Fungi.</title>
        <authorList>
            <consortium name="DOE Joint Genome Institute"/>
            <person name="Mondo S.J."/>
            <person name="Dannebaum R.O."/>
            <person name="Kuo R.C."/>
            <person name="Labutti K."/>
            <person name="Haridas S."/>
            <person name="Kuo A."/>
            <person name="Salamov A."/>
            <person name="Ahrendt S.R."/>
            <person name="Lipzen A."/>
            <person name="Sullivan W."/>
            <person name="Andreopoulos W.B."/>
            <person name="Clum A."/>
            <person name="Lindquist E."/>
            <person name="Daum C."/>
            <person name="Ramamoorthy G.K."/>
            <person name="Gryganskyi A."/>
            <person name="Culley D."/>
            <person name="Magnuson J.K."/>
            <person name="James T.Y."/>
            <person name="O'Malley M.A."/>
            <person name="Stajich J.E."/>
            <person name="Spatafora J.W."/>
            <person name="Visel A."/>
            <person name="Grigoriev I.V."/>
        </authorList>
    </citation>
    <scope>NUCLEOTIDE SEQUENCE [LARGE SCALE GENOMIC DNA]</scope>
    <source>
        <strain evidence="1 2">CBS 129021</strain>
    </source>
</reference>
<dbReference type="GeneID" id="63770895"/>
<proteinExistence type="predicted"/>
<keyword evidence="2" id="KW-1185">Reference proteome</keyword>
<evidence type="ECO:0000313" key="2">
    <source>
        <dbReference type="Proteomes" id="UP000193689"/>
    </source>
</evidence>
<comment type="caution">
    <text evidence="1">The sequence shown here is derived from an EMBL/GenBank/DDBJ whole genome shotgun (WGS) entry which is preliminary data.</text>
</comment>
<feature type="non-terminal residue" evidence="1">
    <location>
        <position position="1"/>
    </location>
</feature>
<organism evidence="1 2">
    <name type="scientific">Pseudomassariella vexata</name>
    <dbReference type="NCBI Taxonomy" id="1141098"/>
    <lineage>
        <taxon>Eukaryota</taxon>
        <taxon>Fungi</taxon>
        <taxon>Dikarya</taxon>
        <taxon>Ascomycota</taxon>
        <taxon>Pezizomycotina</taxon>
        <taxon>Sordariomycetes</taxon>
        <taxon>Xylariomycetidae</taxon>
        <taxon>Amphisphaeriales</taxon>
        <taxon>Pseudomassariaceae</taxon>
        <taxon>Pseudomassariella</taxon>
    </lineage>
</organism>
<dbReference type="PANTHER" id="PTHR39599:SF1">
    <property type="entry name" value="GPI-ANCHORED PROTEIN (EUROFUNG)"/>
    <property type="match status" value="1"/>
</dbReference>
<protein>
    <submittedName>
        <fullName evidence="1">Uncharacterized protein</fullName>
    </submittedName>
</protein>
<sequence>QGTVFAGTCCADGQLCSLDSNGKAACCPSGAVCTGTVASTTGGTPTASFVTNSLYAFPAIPTSFSNAGQCSSAVNACSRNYESCTSGLVSGTGGYAVTVAVPGGGGTTVAPTHVTIPIESATSVCSSLSSKACYGIQSSVCTVTGTTGVFNIGTENMASRPTAACMA</sequence>
<dbReference type="PANTHER" id="PTHR39599">
    <property type="entry name" value="GPI-ANCHORED PROTEIN (EUROFUNG)-RELATED-RELATED"/>
    <property type="match status" value="1"/>
</dbReference>
<dbReference type="OrthoDB" id="5410926at2759"/>
<dbReference type="EMBL" id="MCFJ01000005">
    <property type="protein sequence ID" value="ORY66482.1"/>
    <property type="molecule type" value="Genomic_DNA"/>
</dbReference>
<accession>A0A1Y2E4M9</accession>
<feature type="non-terminal residue" evidence="1">
    <location>
        <position position="167"/>
    </location>
</feature>
<name>A0A1Y2E4M9_9PEZI</name>
<evidence type="ECO:0000313" key="1">
    <source>
        <dbReference type="EMBL" id="ORY66482.1"/>
    </source>
</evidence>
<gene>
    <name evidence="1" type="ORF">BCR38DRAFT_314464</name>
</gene>